<dbReference type="PROSITE" id="PS51257">
    <property type="entry name" value="PROKAR_LIPOPROTEIN"/>
    <property type="match status" value="1"/>
</dbReference>
<dbReference type="Proteomes" id="UP000680304">
    <property type="component" value="Unassembled WGS sequence"/>
</dbReference>
<dbReference type="EMBL" id="BOVJ01000160">
    <property type="protein sequence ID" value="GIQ65974.1"/>
    <property type="molecule type" value="Genomic_DNA"/>
</dbReference>
<gene>
    <name evidence="1" type="ORF">PACILC2_45420</name>
</gene>
<evidence type="ECO:0008006" key="3">
    <source>
        <dbReference type="Google" id="ProtNLM"/>
    </source>
</evidence>
<accession>A0ABQ4NDF9</accession>
<keyword evidence="2" id="KW-1185">Reference proteome</keyword>
<organism evidence="1 2">
    <name type="scientific">Paenibacillus cisolokensis</name>
    <dbReference type="NCBI Taxonomy" id="1658519"/>
    <lineage>
        <taxon>Bacteria</taxon>
        <taxon>Bacillati</taxon>
        <taxon>Bacillota</taxon>
        <taxon>Bacilli</taxon>
        <taxon>Bacillales</taxon>
        <taxon>Paenibacillaceae</taxon>
        <taxon>Paenibacillus</taxon>
    </lineage>
</organism>
<reference evidence="1 2" key="1">
    <citation type="submission" date="2021-04" db="EMBL/GenBank/DDBJ databases">
        <title>Draft genome sequence of Paenibacillus cisolokensis, LC2-13A.</title>
        <authorList>
            <person name="Uke A."/>
            <person name="Chhe C."/>
            <person name="Baramee S."/>
            <person name="Kosugi A."/>
        </authorList>
    </citation>
    <scope>NUCLEOTIDE SEQUENCE [LARGE SCALE GENOMIC DNA]</scope>
    <source>
        <strain evidence="1 2">LC2-13A</strain>
    </source>
</reference>
<evidence type="ECO:0000313" key="1">
    <source>
        <dbReference type="EMBL" id="GIQ65974.1"/>
    </source>
</evidence>
<comment type="caution">
    <text evidence="1">The sequence shown here is derived from an EMBL/GenBank/DDBJ whole genome shotgun (WGS) entry which is preliminary data.</text>
</comment>
<protein>
    <recommendedName>
        <fullName evidence="3">Lipoprotein</fullName>
    </recommendedName>
</protein>
<name>A0ABQ4NDF9_9BACL</name>
<dbReference type="RefSeq" id="WP_213530530.1">
    <property type="nucleotide sequence ID" value="NZ_BOVJ01000160.1"/>
</dbReference>
<evidence type="ECO:0000313" key="2">
    <source>
        <dbReference type="Proteomes" id="UP000680304"/>
    </source>
</evidence>
<sequence>MRSIKLVFGLLLASVWLAGCSLRESVDRSVNDVSEATAYIDSAARFSERVSALAEQTPFDAASREELIGEFERMKQNIESFRQIEAPAFAADMHARLAEYNEALMREVNLWLDRLASGTDVRSLLDSPLLQTVDQITQTLDQIRQLGQ</sequence>
<dbReference type="Pfam" id="PF19903">
    <property type="entry name" value="DUF6376"/>
    <property type="match status" value="1"/>
</dbReference>
<dbReference type="InterPro" id="IPR045956">
    <property type="entry name" value="DUF6376"/>
</dbReference>
<proteinExistence type="predicted"/>